<protein>
    <submittedName>
        <fullName evidence="4">Acetylesterase</fullName>
    </submittedName>
</protein>
<evidence type="ECO:0000313" key="5">
    <source>
        <dbReference type="Proteomes" id="UP000331127"/>
    </source>
</evidence>
<dbReference type="SUPFAM" id="SSF53474">
    <property type="entry name" value="alpha/beta-Hydrolases"/>
    <property type="match status" value="1"/>
</dbReference>
<dbReference type="RefSeq" id="WP_155352902.1">
    <property type="nucleotide sequence ID" value="NZ_BAAAHL010000077.1"/>
</dbReference>
<keyword evidence="5" id="KW-1185">Reference proteome</keyword>
<dbReference type="InterPro" id="IPR013094">
    <property type="entry name" value="AB_hydrolase_3"/>
</dbReference>
<evidence type="ECO:0000259" key="3">
    <source>
        <dbReference type="Pfam" id="PF07859"/>
    </source>
</evidence>
<dbReference type="Gene3D" id="3.40.50.1820">
    <property type="entry name" value="alpha/beta hydrolase"/>
    <property type="match status" value="1"/>
</dbReference>
<dbReference type="InterPro" id="IPR050300">
    <property type="entry name" value="GDXG_lipolytic_enzyme"/>
</dbReference>
<dbReference type="PANTHER" id="PTHR48081">
    <property type="entry name" value="AB HYDROLASE SUPERFAMILY PROTEIN C4A8.06C"/>
    <property type="match status" value="1"/>
</dbReference>
<gene>
    <name evidence="4" type="primary">bah</name>
    <name evidence="4" type="ORF">Amac_007850</name>
</gene>
<dbReference type="EMBL" id="BLAE01000005">
    <property type="protein sequence ID" value="GES07190.1"/>
    <property type="molecule type" value="Genomic_DNA"/>
</dbReference>
<dbReference type="GO" id="GO:0004806">
    <property type="term" value="F:triacylglycerol lipase activity"/>
    <property type="evidence" value="ECO:0007669"/>
    <property type="project" value="TreeGrafter"/>
</dbReference>
<dbReference type="Proteomes" id="UP000331127">
    <property type="component" value="Unassembled WGS sequence"/>
</dbReference>
<comment type="similarity">
    <text evidence="1">Belongs to the 'GDXG' lipolytic enzyme family.</text>
</comment>
<dbReference type="AlphaFoldDB" id="A0A5M3WFZ2"/>
<proteinExistence type="inferred from homology"/>
<feature type="domain" description="Alpha/beta hydrolase fold-3" evidence="3">
    <location>
        <begin position="70"/>
        <end position="271"/>
    </location>
</feature>
<name>A0A5M3WFZ2_9ACTN</name>
<dbReference type="OrthoDB" id="128186at2"/>
<keyword evidence="2" id="KW-0378">Hydrolase</keyword>
<dbReference type="Pfam" id="PF07859">
    <property type="entry name" value="Abhydrolase_3"/>
    <property type="match status" value="1"/>
</dbReference>
<organism evidence="4 5">
    <name type="scientific">Acrocarpospora macrocephala</name>
    <dbReference type="NCBI Taxonomy" id="150177"/>
    <lineage>
        <taxon>Bacteria</taxon>
        <taxon>Bacillati</taxon>
        <taxon>Actinomycetota</taxon>
        <taxon>Actinomycetes</taxon>
        <taxon>Streptosporangiales</taxon>
        <taxon>Streptosporangiaceae</taxon>
        <taxon>Acrocarpospora</taxon>
    </lineage>
</organism>
<dbReference type="InterPro" id="IPR029058">
    <property type="entry name" value="AB_hydrolase_fold"/>
</dbReference>
<comment type="caution">
    <text evidence="4">The sequence shown here is derived from an EMBL/GenBank/DDBJ whole genome shotgun (WGS) entry which is preliminary data.</text>
</comment>
<sequence>MPSPQHEAIVHYLLNAQAPADPTLAELREGYDQNLLAFTPVEGTTVSTESADGIRVDLVTAPGADPERHVLFVHGGGFVLGSAEAYREFASRISAATKARVAVVDYRRAPEATAPAALDDSLTAYRWLLARGADPARTALAGDSGGGGLALLLAARIAAAGLPAPAAVVAFSPWIDISFRPDMPDERESDDPMLTVAYLRWLAATYLAGAAADDPAHNALFADLTGLPPVLLQTGTRDLTHQDSVVFAKRAEEAGVEVVLDVYPELIHDWHAFGPDLPEGQEALARVGDFLAKRLASG</sequence>
<accession>A0A5M3WFZ2</accession>
<reference evidence="4 5" key="1">
    <citation type="submission" date="2019-10" db="EMBL/GenBank/DDBJ databases">
        <title>Whole genome shotgun sequence of Acrocarpospora macrocephala NBRC 16266.</title>
        <authorList>
            <person name="Ichikawa N."/>
            <person name="Kimura A."/>
            <person name="Kitahashi Y."/>
            <person name="Komaki H."/>
            <person name="Oguchi A."/>
        </authorList>
    </citation>
    <scope>NUCLEOTIDE SEQUENCE [LARGE SCALE GENOMIC DNA]</scope>
    <source>
        <strain evidence="4 5">NBRC 16266</strain>
    </source>
</reference>
<evidence type="ECO:0000256" key="1">
    <source>
        <dbReference type="ARBA" id="ARBA00010515"/>
    </source>
</evidence>
<evidence type="ECO:0000313" key="4">
    <source>
        <dbReference type="EMBL" id="GES07190.1"/>
    </source>
</evidence>
<dbReference type="PANTHER" id="PTHR48081:SF30">
    <property type="entry name" value="ACETYL-HYDROLASE LIPR-RELATED"/>
    <property type="match status" value="1"/>
</dbReference>
<evidence type="ECO:0000256" key="2">
    <source>
        <dbReference type="ARBA" id="ARBA00022801"/>
    </source>
</evidence>